<dbReference type="PANTHER" id="PTHR33405">
    <property type="entry name" value="PROTEIN FLX-LIKE 2"/>
    <property type="match status" value="1"/>
</dbReference>
<organism evidence="8 9">
    <name type="scientific">Stephania yunnanensis</name>
    <dbReference type="NCBI Taxonomy" id="152371"/>
    <lineage>
        <taxon>Eukaryota</taxon>
        <taxon>Viridiplantae</taxon>
        <taxon>Streptophyta</taxon>
        <taxon>Embryophyta</taxon>
        <taxon>Tracheophyta</taxon>
        <taxon>Spermatophyta</taxon>
        <taxon>Magnoliopsida</taxon>
        <taxon>Ranunculales</taxon>
        <taxon>Menispermaceae</taxon>
        <taxon>Menispermoideae</taxon>
        <taxon>Cissampelideae</taxon>
        <taxon>Stephania</taxon>
    </lineage>
</organism>
<dbReference type="GO" id="GO:0030154">
    <property type="term" value="P:cell differentiation"/>
    <property type="evidence" value="ECO:0007669"/>
    <property type="project" value="UniProtKB-KW"/>
</dbReference>
<evidence type="ECO:0000313" key="9">
    <source>
        <dbReference type="Proteomes" id="UP001420932"/>
    </source>
</evidence>
<feature type="compositionally biased region" description="Polar residues" evidence="7">
    <location>
        <begin position="266"/>
        <end position="284"/>
    </location>
</feature>
<evidence type="ECO:0000256" key="5">
    <source>
        <dbReference type="ARBA" id="ARBA00023089"/>
    </source>
</evidence>
<comment type="similarity">
    <text evidence="1">Belongs to the FLX family.</text>
</comment>
<dbReference type="EMBL" id="JBBNAF010000007">
    <property type="protein sequence ID" value="KAK9127347.1"/>
    <property type="molecule type" value="Genomic_DNA"/>
</dbReference>
<evidence type="ECO:0000256" key="1">
    <source>
        <dbReference type="ARBA" id="ARBA00005405"/>
    </source>
</evidence>
<evidence type="ECO:0000256" key="7">
    <source>
        <dbReference type="SAM" id="MobiDB-lite"/>
    </source>
</evidence>
<dbReference type="GO" id="GO:0009908">
    <property type="term" value="P:flower development"/>
    <property type="evidence" value="ECO:0007669"/>
    <property type="project" value="UniProtKB-KW"/>
</dbReference>
<name>A0AAP0J499_9MAGN</name>
<comment type="caution">
    <text evidence="8">The sequence shown here is derived from an EMBL/GenBank/DDBJ whole genome shotgun (WGS) entry which is preliminary data.</text>
</comment>
<keyword evidence="9" id="KW-1185">Reference proteome</keyword>
<gene>
    <name evidence="8" type="ORF">Syun_016144</name>
</gene>
<proteinExistence type="inferred from homology"/>
<dbReference type="InterPro" id="IPR040353">
    <property type="entry name" value="FLX/FLX-like"/>
</dbReference>
<protein>
    <submittedName>
        <fullName evidence="8">Uncharacterized protein</fullName>
    </submittedName>
</protein>
<evidence type="ECO:0000256" key="6">
    <source>
        <dbReference type="SAM" id="Coils"/>
    </source>
</evidence>
<dbReference type="PANTHER" id="PTHR33405:SF17">
    <property type="entry name" value="PROTEIN FLC EXPRESSOR"/>
    <property type="match status" value="1"/>
</dbReference>
<evidence type="ECO:0000256" key="4">
    <source>
        <dbReference type="ARBA" id="ARBA00023054"/>
    </source>
</evidence>
<accession>A0AAP0J499</accession>
<keyword evidence="2" id="KW-0217">Developmental protein</keyword>
<keyword evidence="4 6" id="KW-0175">Coiled coil</keyword>
<feature type="region of interest" description="Disordered" evidence="7">
    <location>
        <begin position="1"/>
        <end position="55"/>
    </location>
</feature>
<feature type="region of interest" description="Disordered" evidence="7">
    <location>
        <begin position="240"/>
        <end position="284"/>
    </location>
</feature>
<feature type="coiled-coil region" evidence="6">
    <location>
        <begin position="192"/>
        <end position="219"/>
    </location>
</feature>
<reference evidence="8 9" key="1">
    <citation type="submission" date="2024-01" db="EMBL/GenBank/DDBJ databases">
        <title>Genome assemblies of Stephania.</title>
        <authorList>
            <person name="Yang L."/>
        </authorList>
    </citation>
    <scope>NUCLEOTIDE SEQUENCE [LARGE SCALE GENOMIC DNA]</scope>
    <source>
        <strain evidence="8">YNDBR</strain>
        <tissue evidence="8">Leaf</tissue>
    </source>
</reference>
<evidence type="ECO:0000256" key="3">
    <source>
        <dbReference type="ARBA" id="ARBA00022782"/>
    </source>
</evidence>
<dbReference type="AlphaFoldDB" id="A0AAP0J499"/>
<dbReference type="Proteomes" id="UP001420932">
    <property type="component" value="Unassembled WGS sequence"/>
</dbReference>
<feature type="compositionally biased region" description="Pro residues" evidence="7">
    <location>
        <begin position="23"/>
        <end position="35"/>
    </location>
</feature>
<keyword evidence="3" id="KW-0221">Differentiation</keyword>
<sequence length="284" mass="30441">MSSRNRRPQIAQPHREPPLKSRAPPPPHPPPPLLHPPHHHHHHHHRPTASAGPTPDTALAERAIAQHSEIQALLLDNQRLAATHVGLNQELSAAKKDLAHLSEVSVRVKAEGDAKVREVFDRSLKLEAELRSVDSGAGRVGSGQSGCEYVEVGEGGDGGEVAGGQWRGLPLSMRKKIRGDNLEHSLAMQKTMKALAHEIEKLHAELANAEKRARAAAIVATAAVNPGVVHSGAFGNPDGGFEGTSYVDPHSLHKGQVGADVDPNDESGTILHSSNDTQQNHLHR</sequence>
<keyword evidence="5" id="KW-0287">Flowering</keyword>
<evidence type="ECO:0000256" key="2">
    <source>
        <dbReference type="ARBA" id="ARBA00022473"/>
    </source>
</evidence>
<feature type="compositionally biased region" description="Basic residues" evidence="7">
    <location>
        <begin position="36"/>
        <end position="47"/>
    </location>
</feature>
<evidence type="ECO:0000313" key="8">
    <source>
        <dbReference type="EMBL" id="KAK9127347.1"/>
    </source>
</evidence>